<name>G0R3N9_ICHMU</name>
<protein>
    <submittedName>
        <fullName evidence="1">Uncharacterized protein</fullName>
    </submittedName>
</protein>
<sequence>MSMDIQNIEKNVKQMKHNAHSQYKIKYMSVLIQFQNVQQIILLQSKRTLKLKIFNISKKYIQMNVTIYQYQINIQTKDLFIVQNQKMNIMKILYQWKKQLLQIKIKLYNILSKFIGLKEIRNMKMNYQNGGNMEDFTKSKQFFSLFQHLYSDQQFKFAIVQLL</sequence>
<accession>G0R3N9</accession>
<dbReference type="RefSeq" id="XP_004027267.1">
    <property type="nucleotide sequence ID" value="XM_004027218.1"/>
</dbReference>
<evidence type="ECO:0000313" key="1">
    <source>
        <dbReference type="EMBL" id="EGR27922.1"/>
    </source>
</evidence>
<keyword evidence="2" id="KW-1185">Reference proteome</keyword>
<evidence type="ECO:0000313" key="2">
    <source>
        <dbReference type="Proteomes" id="UP000008983"/>
    </source>
</evidence>
<dbReference type="GeneID" id="14903998"/>
<dbReference type="EMBL" id="GL984310">
    <property type="protein sequence ID" value="EGR27922.1"/>
    <property type="molecule type" value="Genomic_DNA"/>
</dbReference>
<dbReference type="AlphaFoldDB" id="G0R3N9"/>
<gene>
    <name evidence="1" type="ORF">IMG5_186740</name>
</gene>
<reference evidence="1 2" key="1">
    <citation type="submission" date="2011-07" db="EMBL/GenBank/DDBJ databases">
        <authorList>
            <person name="Coyne R."/>
            <person name="Brami D."/>
            <person name="Johnson J."/>
            <person name="Hostetler J."/>
            <person name="Hannick L."/>
            <person name="Clark T."/>
            <person name="Cassidy-Hanley D."/>
            <person name="Inman J."/>
        </authorList>
    </citation>
    <scope>NUCLEOTIDE SEQUENCE [LARGE SCALE GENOMIC DNA]</scope>
    <source>
        <strain evidence="1 2">G5</strain>
    </source>
</reference>
<dbReference type="InParanoid" id="G0R3N9"/>
<organism evidence="1 2">
    <name type="scientific">Ichthyophthirius multifiliis</name>
    <name type="common">White spot disease agent</name>
    <name type="synonym">Ich</name>
    <dbReference type="NCBI Taxonomy" id="5932"/>
    <lineage>
        <taxon>Eukaryota</taxon>
        <taxon>Sar</taxon>
        <taxon>Alveolata</taxon>
        <taxon>Ciliophora</taxon>
        <taxon>Intramacronucleata</taxon>
        <taxon>Oligohymenophorea</taxon>
        <taxon>Hymenostomatida</taxon>
        <taxon>Ophryoglenina</taxon>
        <taxon>Ichthyophthirius</taxon>
    </lineage>
</organism>
<dbReference type="Proteomes" id="UP000008983">
    <property type="component" value="Unassembled WGS sequence"/>
</dbReference>
<proteinExistence type="predicted"/>